<dbReference type="GO" id="GO:0005737">
    <property type="term" value="C:cytoplasm"/>
    <property type="evidence" value="ECO:0007669"/>
    <property type="project" value="UniProtKB-SubCell"/>
</dbReference>
<dbReference type="InterPro" id="IPR000219">
    <property type="entry name" value="DH_dom"/>
</dbReference>
<keyword evidence="2" id="KW-0963">Cytoplasm</keyword>
<dbReference type="OrthoDB" id="2154951at2759"/>
<protein>
    <recommendedName>
        <fullName evidence="4">DH domain-containing protein</fullName>
    </recommendedName>
</protein>
<evidence type="ECO:0000256" key="1">
    <source>
        <dbReference type="ARBA" id="ARBA00004496"/>
    </source>
</evidence>
<dbReference type="SUPFAM" id="SSF48065">
    <property type="entry name" value="DBL homology domain (DH-domain)"/>
    <property type="match status" value="1"/>
</dbReference>
<name>A0A0L0SI42_ALLM3</name>
<gene>
    <name evidence="5" type="ORF">AMAG_07432</name>
</gene>
<evidence type="ECO:0000313" key="5">
    <source>
        <dbReference type="EMBL" id="KNE62188.1"/>
    </source>
</evidence>
<feature type="region of interest" description="Disordered" evidence="3">
    <location>
        <begin position="1"/>
        <end position="94"/>
    </location>
</feature>
<dbReference type="GO" id="GO:0005085">
    <property type="term" value="F:guanyl-nucleotide exchange factor activity"/>
    <property type="evidence" value="ECO:0007669"/>
    <property type="project" value="InterPro"/>
</dbReference>
<keyword evidence="6" id="KW-1185">Reference proteome</keyword>
<feature type="compositionally biased region" description="Low complexity" evidence="3">
    <location>
        <begin position="786"/>
        <end position="799"/>
    </location>
</feature>
<dbReference type="PANTHER" id="PTHR46006">
    <property type="entry name" value="RHO GUANINE NUCLEOTIDE EXCHANGE FACTOR AT 64C, ISOFORM A"/>
    <property type="match status" value="1"/>
</dbReference>
<evidence type="ECO:0000259" key="4">
    <source>
        <dbReference type="PROSITE" id="PS50010"/>
    </source>
</evidence>
<dbReference type="PANTHER" id="PTHR46006:SF6">
    <property type="entry name" value="INTERSECTIN-2 ISOFORM X1"/>
    <property type="match status" value="1"/>
</dbReference>
<organism evidence="5 6">
    <name type="scientific">Allomyces macrogynus (strain ATCC 38327)</name>
    <name type="common">Allomyces javanicus var. macrogynus</name>
    <dbReference type="NCBI Taxonomy" id="578462"/>
    <lineage>
        <taxon>Eukaryota</taxon>
        <taxon>Fungi</taxon>
        <taxon>Fungi incertae sedis</taxon>
        <taxon>Blastocladiomycota</taxon>
        <taxon>Blastocladiomycetes</taxon>
        <taxon>Blastocladiales</taxon>
        <taxon>Blastocladiaceae</taxon>
        <taxon>Allomyces</taxon>
    </lineage>
</organism>
<evidence type="ECO:0000256" key="2">
    <source>
        <dbReference type="ARBA" id="ARBA00022490"/>
    </source>
</evidence>
<dbReference type="Gene3D" id="1.20.900.10">
    <property type="entry name" value="Dbl homology (DH) domain"/>
    <property type="match status" value="1"/>
</dbReference>
<evidence type="ECO:0000256" key="3">
    <source>
        <dbReference type="SAM" id="MobiDB-lite"/>
    </source>
</evidence>
<dbReference type="Pfam" id="PF00621">
    <property type="entry name" value="RhoGEF"/>
    <property type="match status" value="1"/>
</dbReference>
<dbReference type="InterPro" id="IPR035899">
    <property type="entry name" value="DBL_dom_sf"/>
</dbReference>
<dbReference type="CDD" id="cd00160">
    <property type="entry name" value="RhoGEF"/>
    <property type="match status" value="1"/>
</dbReference>
<dbReference type="SMART" id="SM00325">
    <property type="entry name" value="RhoGEF"/>
    <property type="match status" value="1"/>
</dbReference>
<evidence type="ECO:0000313" key="6">
    <source>
        <dbReference type="Proteomes" id="UP000054350"/>
    </source>
</evidence>
<dbReference type="InterPro" id="IPR051480">
    <property type="entry name" value="Endocytic_GEF_Adapter"/>
</dbReference>
<reference evidence="6" key="2">
    <citation type="submission" date="2009-11" db="EMBL/GenBank/DDBJ databases">
        <title>The Genome Sequence of Allomyces macrogynus strain ATCC 38327.</title>
        <authorList>
            <consortium name="The Broad Institute Genome Sequencing Platform"/>
            <person name="Russ C."/>
            <person name="Cuomo C."/>
            <person name="Shea T."/>
            <person name="Young S.K."/>
            <person name="Zeng Q."/>
            <person name="Koehrsen M."/>
            <person name="Haas B."/>
            <person name="Borodovsky M."/>
            <person name="Guigo R."/>
            <person name="Alvarado L."/>
            <person name="Berlin A."/>
            <person name="Borenstein D."/>
            <person name="Chen Z."/>
            <person name="Engels R."/>
            <person name="Freedman E."/>
            <person name="Gellesch M."/>
            <person name="Goldberg J."/>
            <person name="Griggs A."/>
            <person name="Gujja S."/>
            <person name="Heiman D."/>
            <person name="Hepburn T."/>
            <person name="Howarth C."/>
            <person name="Jen D."/>
            <person name="Larson L."/>
            <person name="Lewis B."/>
            <person name="Mehta T."/>
            <person name="Park D."/>
            <person name="Pearson M."/>
            <person name="Roberts A."/>
            <person name="Saif S."/>
            <person name="Shenoy N."/>
            <person name="Sisk P."/>
            <person name="Stolte C."/>
            <person name="Sykes S."/>
            <person name="Walk T."/>
            <person name="White J."/>
            <person name="Yandava C."/>
            <person name="Burger G."/>
            <person name="Gray M.W."/>
            <person name="Holland P.W.H."/>
            <person name="King N."/>
            <person name="Lang F.B.F."/>
            <person name="Roger A.J."/>
            <person name="Ruiz-Trillo I."/>
            <person name="Lander E."/>
            <person name="Nusbaum C."/>
        </authorList>
    </citation>
    <scope>NUCLEOTIDE SEQUENCE [LARGE SCALE GENOMIC DNA]</scope>
    <source>
        <strain evidence="6">ATCC 38327</strain>
    </source>
</reference>
<feature type="domain" description="DH" evidence="4">
    <location>
        <begin position="187"/>
        <end position="371"/>
    </location>
</feature>
<dbReference type="GO" id="GO:0035025">
    <property type="term" value="P:positive regulation of Rho protein signal transduction"/>
    <property type="evidence" value="ECO:0007669"/>
    <property type="project" value="TreeGrafter"/>
</dbReference>
<proteinExistence type="predicted"/>
<feature type="region of interest" description="Disordered" evidence="3">
    <location>
        <begin position="747"/>
        <end position="806"/>
    </location>
</feature>
<dbReference type="PROSITE" id="PS50010">
    <property type="entry name" value="DH_2"/>
    <property type="match status" value="1"/>
</dbReference>
<dbReference type="Proteomes" id="UP000054350">
    <property type="component" value="Unassembled WGS sequence"/>
</dbReference>
<dbReference type="eggNOG" id="KOG4305">
    <property type="taxonomic scope" value="Eukaryota"/>
</dbReference>
<dbReference type="VEuPathDB" id="FungiDB:AMAG_07432"/>
<reference evidence="5 6" key="1">
    <citation type="submission" date="2009-11" db="EMBL/GenBank/DDBJ databases">
        <title>Annotation of Allomyces macrogynus ATCC 38327.</title>
        <authorList>
            <consortium name="The Broad Institute Genome Sequencing Platform"/>
            <person name="Russ C."/>
            <person name="Cuomo C."/>
            <person name="Burger G."/>
            <person name="Gray M.W."/>
            <person name="Holland P.W.H."/>
            <person name="King N."/>
            <person name="Lang F.B.F."/>
            <person name="Roger A.J."/>
            <person name="Ruiz-Trillo I."/>
            <person name="Young S.K."/>
            <person name="Zeng Q."/>
            <person name="Gargeya S."/>
            <person name="Fitzgerald M."/>
            <person name="Haas B."/>
            <person name="Abouelleil A."/>
            <person name="Alvarado L."/>
            <person name="Arachchi H.M."/>
            <person name="Berlin A."/>
            <person name="Chapman S.B."/>
            <person name="Gearin G."/>
            <person name="Goldberg J."/>
            <person name="Griggs A."/>
            <person name="Gujja S."/>
            <person name="Hansen M."/>
            <person name="Heiman D."/>
            <person name="Howarth C."/>
            <person name="Larimer J."/>
            <person name="Lui A."/>
            <person name="MacDonald P.J.P."/>
            <person name="McCowen C."/>
            <person name="Montmayeur A."/>
            <person name="Murphy C."/>
            <person name="Neiman D."/>
            <person name="Pearson M."/>
            <person name="Priest M."/>
            <person name="Roberts A."/>
            <person name="Saif S."/>
            <person name="Shea T."/>
            <person name="Sisk P."/>
            <person name="Stolte C."/>
            <person name="Sykes S."/>
            <person name="Wortman J."/>
            <person name="Nusbaum C."/>
            <person name="Birren B."/>
        </authorList>
    </citation>
    <scope>NUCLEOTIDE SEQUENCE [LARGE SCALE GENOMIC DNA]</scope>
    <source>
        <strain evidence="5 6">ATCC 38327</strain>
    </source>
</reference>
<dbReference type="EMBL" id="GG745339">
    <property type="protein sequence ID" value="KNE62188.1"/>
    <property type="molecule type" value="Genomic_DNA"/>
</dbReference>
<accession>A0A0L0SI42</accession>
<feature type="region of interest" description="Disordered" evidence="3">
    <location>
        <begin position="107"/>
        <end position="152"/>
    </location>
</feature>
<dbReference type="STRING" id="578462.A0A0L0SI42"/>
<comment type="subcellular location">
    <subcellularLocation>
        <location evidence="1">Cytoplasm</location>
    </subcellularLocation>
</comment>
<sequence>MDPSPLKRSASESVLAHRLFAPFRSHHERGGSNSSNEDTPNDAHAARNPSRLRHVDAPDTASDDDGLHVTVPTRPRRGSERTSENDLEANSSSRGFLRKIKSGLAKSASQFGLGPRRDSSGDVSQNVDASDHRHGQAENDDDDLLDHRPPAATRDPAWFAQRWCVLDGPDRADEAVDVAHLSPSEVHRQKIIYEVIVTEMDYVLDLRLMKRAYMTPLVERGLVTPKELVVLFANLEQLLPIHEELLDLLSKERVKQRCVIANFGTLFSILPQYFKCYSIYGNNYPEALAFLDTLTSARPAVAKFLAKTASRPACGGMNLASFLLKPIQRLCKYPIMIKEILRSTSTDHADHALLEKSLESMERIVDRVNESRRHAEQQRRLVDMLARLDLPRATGTALSSDLETDLELPGLSVDRRVTAVLRARALPANLQRQLVCTGNVQRVRLAQPWVVLNPGALAVPAPPQRGASHLVDRVAVLMSDTVLICKPRAAGLSFTATRNDDAAAKGDLSVRQLIALRRLAAMTVPGSPALEWLGEHRWAKSVDPPVKPATTMAGFPDTELHLIVSLAPLDEPLGVGIGSRAYAWVVLEFDRAKDLASFRSAIAKCVAALQPVVAEPHAPSLRRVATEGKSLYSVATSGASKLGSLRTLKRDLTIDVGGGSTALPQFQGRAVHVVGAMALSTPVQTAFPIGALRPLPPPPLPVAEVLGSAPLTPDEGNGVIKAVREARVRSISSPVLLQIESVPVAPHAPPVPRDVSGRGRTRTVSPNAVGRNRGRTVSPARRMESPVTAPAPVAAVAPAMGKEEGD</sequence>
<dbReference type="AlphaFoldDB" id="A0A0L0SI42"/>